<gene>
    <name evidence="9" type="ORF">ADICEAN_00263</name>
</gene>
<dbReference type="eggNOG" id="COG4763">
    <property type="taxonomic scope" value="Bacteria"/>
</dbReference>
<name>M7NSJ3_9BACT</name>
<dbReference type="GO" id="GO:0005886">
    <property type="term" value="C:plasma membrane"/>
    <property type="evidence" value="ECO:0007669"/>
    <property type="project" value="UniProtKB-SubCell"/>
</dbReference>
<feature type="transmembrane region" description="Helical" evidence="7">
    <location>
        <begin position="95"/>
        <end position="115"/>
    </location>
</feature>
<evidence type="ECO:0000256" key="6">
    <source>
        <dbReference type="ARBA" id="ARBA00023136"/>
    </source>
</evidence>
<comment type="caution">
    <text evidence="9">The sequence shown here is derived from an EMBL/GenBank/DDBJ whole genome shotgun (WGS) entry which is preliminary data.</text>
</comment>
<feature type="domain" description="Acyltransferase 3" evidence="8">
    <location>
        <begin position="17"/>
        <end position="327"/>
    </location>
</feature>
<keyword evidence="4 7" id="KW-0812">Transmembrane</keyword>
<evidence type="ECO:0000256" key="2">
    <source>
        <dbReference type="ARBA" id="ARBA00007400"/>
    </source>
</evidence>
<sequence length="355" mass="39620">MLREIFTLSSTHTSRLAWIDYAKGIAISMVVFRHLTIGMERAGVYIDPALFAFIDEVGVSFRMPLFFLLSGIFFRKSIEKRSHGGYLLHKSKTILYPYLLWSFIITSLQILLSGYSNTQADMINYLHIFVQPWGHWWFLYALFNVSALYMLMHLLSRGYRLPLLAAGAGLYFASPLLEGYTVLQDICALFIFFAIGDLLANTLAGKQASPQLGSGKLLLLLALAAGLGEWILFEKFLGTPASLLLLVALAGSGCTMLFSHWLAGLHHPRLDVIRTIGQHSLYIYLLHAPVGAAIRALFLYGAGITNYWIIIPLAFPAALLLPLYFYRLCMRLGLRVLFNPPFSGAKETTLSPANS</sequence>
<keyword evidence="5 7" id="KW-1133">Transmembrane helix</keyword>
<dbReference type="OrthoDB" id="5446016at2"/>
<evidence type="ECO:0000259" key="8">
    <source>
        <dbReference type="Pfam" id="PF01757"/>
    </source>
</evidence>
<feature type="transmembrane region" description="Helical" evidence="7">
    <location>
        <begin position="183"/>
        <end position="205"/>
    </location>
</feature>
<dbReference type="AlphaFoldDB" id="M7NSJ3"/>
<evidence type="ECO:0000313" key="10">
    <source>
        <dbReference type="Proteomes" id="UP000011910"/>
    </source>
</evidence>
<keyword evidence="3" id="KW-1003">Cell membrane</keyword>
<evidence type="ECO:0000256" key="4">
    <source>
        <dbReference type="ARBA" id="ARBA00022692"/>
    </source>
</evidence>
<feature type="transmembrane region" description="Helical" evidence="7">
    <location>
        <begin position="217"/>
        <end position="233"/>
    </location>
</feature>
<evidence type="ECO:0000256" key="5">
    <source>
        <dbReference type="ARBA" id="ARBA00022989"/>
    </source>
</evidence>
<evidence type="ECO:0000256" key="1">
    <source>
        <dbReference type="ARBA" id="ARBA00004651"/>
    </source>
</evidence>
<evidence type="ECO:0000313" key="9">
    <source>
        <dbReference type="EMBL" id="EMR04660.1"/>
    </source>
</evidence>
<comment type="similarity">
    <text evidence="2">Belongs to the acyltransferase 3 family.</text>
</comment>
<keyword evidence="10" id="KW-1185">Reference proteome</keyword>
<dbReference type="Proteomes" id="UP000011910">
    <property type="component" value="Unassembled WGS sequence"/>
</dbReference>
<dbReference type="Pfam" id="PF01757">
    <property type="entry name" value="Acyl_transf_3"/>
    <property type="match status" value="1"/>
</dbReference>
<dbReference type="STRING" id="1279009.ADICEAN_00263"/>
<evidence type="ECO:0000256" key="7">
    <source>
        <dbReference type="SAM" id="Phobius"/>
    </source>
</evidence>
<keyword evidence="6 7" id="KW-0472">Membrane</keyword>
<organism evidence="9 10">
    <name type="scientific">Cesiribacter andamanensis AMV16</name>
    <dbReference type="NCBI Taxonomy" id="1279009"/>
    <lineage>
        <taxon>Bacteria</taxon>
        <taxon>Pseudomonadati</taxon>
        <taxon>Bacteroidota</taxon>
        <taxon>Cytophagia</taxon>
        <taxon>Cytophagales</taxon>
        <taxon>Cesiribacteraceae</taxon>
        <taxon>Cesiribacter</taxon>
    </lineage>
</organism>
<accession>M7NSJ3</accession>
<feature type="transmembrane region" description="Helical" evidence="7">
    <location>
        <begin position="159"/>
        <end position="177"/>
    </location>
</feature>
<evidence type="ECO:0000256" key="3">
    <source>
        <dbReference type="ARBA" id="ARBA00022475"/>
    </source>
</evidence>
<dbReference type="GO" id="GO:0009246">
    <property type="term" value="P:enterobacterial common antigen biosynthetic process"/>
    <property type="evidence" value="ECO:0007669"/>
    <property type="project" value="TreeGrafter"/>
</dbReference>
<feature type="transmembrane region" description="Helical" evidence="7">
    <location>
        <begin position="49"/>
        <end position="74"/>
    </location>
</feature>
<feature type="transmembrane region" description="Helical" evidence="7">
    <location>
        <begin position="307"/>
        <end position="326"/>
    </location>
</feature>
<dbReference type="RefSeq" id="WP_009193675.1">
    <property type="nucleotide sequence ID" value="NZ_AODQ01000003.1"/>
</dbReference>
<dbReference type="PANTHER" id="PTHR40074">
    <property type="entry name" value="O-ACETYLTRANSFERASE WECH"/>
    <property type="match status" value="1"/>
</dbReference>
<feature type="transmembrane region" description="Helical" evidence="7">
    <location>
        <begin position="239"/>
        <end position="261"/>
    </location>
</feature>
<feature type="transmembrane region" description="Helical" evidence="7">
    <location>
        <begin position="135"/>
        <end position="152"/>
    </location>
</feature>
<reference evidence="9 10" key="1">
    <citation type="journal article" date="2013" name="Genome Announc.">
        <title>Draft Genome Sequence of Cesiribacter andamanensis Strain AMV16T, Isolated from a Soil Sample from a Mud Volcano in the Andaman Islands, India.</title>
        <authorList>
            <person name="Shivaji S."/>
            <person name="Ara S."/>
            <person name="Begum Z."/>
            <person name="Srinivas T.N."/>
            <person name="Singh A."/>
            <person name="Kumar Pinnaka A."/>
        </authorList>
    </citation>
    <scope>NUCLEOTIDE SEQUENCE [LARGE SCALE GENOMIC DNA]</scope>
    <source>
        <strain evidence="9 10">AMV16</strain>
    </source>
</reference>
<proteinExistence type="inferred from homology"/>
<dbReference type="InterPro" id="IPR002656">
    <property type="entry name" value="Acyl_transf_3_dom"/>
</dbReference>
<comment type="subcellular location">
    <subcellularLocation>
        <location evidence="1">Cell membrane</location>
        <topology evidence="1">Multi-pass membrane protein</topology>
    </subcellularLocation>
</comment>
<dbReference type="PANTHER" id="PTHR40074:SF2">
    <property type="entry name" value="O-ACETYLTRANSFERASE WECH"/>
    <property type="match status" value="1"/>
</dbReference>
<dbReference type="GO" id="GO:0016413">
    <property type="term" value="F:O-acetyltransferase activity"/>
    <property type="evidence" value="ECO:0007669"/>
    <property type="project" value="TreeGrafter"/>
</dbReference>
<feature type="transmembrane region" description="Helical" evidence="7">
    <location>
        <begin position="281"/>
        <end position="301"/>
    </location>
</feature>
<protein>
    <submittedName>
        <fullName evidence="9">Glucans biosynthesis protein</fullName>
    </submittedName>
</protein>
<dbReference type="EMBL" id="AODQ01000003">
    <property type="protein sequence ID" value="EMR04660.1"/>
    <property type="molecule type" value="Genomic_DNA"/>
</dbReference>